<keyword evidence="2" id="KW-1133">Transmembrane helix</keyword>
<feature type="compositionally biased region" description="Basic and acidic residues" evidence="1">
    <location>
        <begin position="117"/>
        <end position="127"/>
    </location>
</feature>
<reference evidence="3 4" key="1">
    <citation type="submission" date="2020-04" db="EMBL/GenBank/DDBJ databases">
        <title>Plant Genome Project.</title>
        <authorList>
            <person name="Zhang R.-G."/>
        </authorList>
    </citation>
    <scope>NUCLEOTIDE SEQUENCE [LARGE SCALE GENOMIC DNA]</scope>
    <source>
        <strain evidence="3">YNK0</strain>
        <tissue evidence="3">Leaf</tissue>
    </source>
</reference>
<protein>
    <submittedName>
        <fullName evidence="3">Uncharacterized protein</fullName>
    </submittedName>
</protein>
<name>A0A834YTP8_TETSI</name>
<feature type="compositionally biased region" description="Basic and acidic residues" evidence="1">
    <location>
        <begin position="168"/>
        <end position="183"/>
    </location>
</feature>
<accession>A0A834YTP8</accession>
<evidence type="ECO:0000256" key="2">
    <source>
        <dbReference type="SAM" id="Phobius"/>
    </source>
</evidence>
<evidence type="ECO:0000313" key="4">
    <source>
        <dbReference type="Proteomes" id="UP000655225"/>
    </source>
</evidence>
<keyword evidence="2" id="KW-0472">Membrane</keyword>
<dbReference type="PANTHER" id="PTHR31170">
    <property type="entry name" value="BNAC04G53230D PROTEIN"/>
    <property type="match status" value="1"/>
</dbReference>
<comment type="caution">
    <text evidence="3">The sequence shown here is derived from an EMBL/GenBank/DDBJ whole genome shotgun (WGS) entry which is preliminary data.</text>
</comment>
<proteinExistence type="predicted"/>
<feature type="compositionally biased region" description="Basic and acidic residues" evidence="1">
    <location>
        <begin position="138"/>
        <end position="155"/>
    </location>
</feature>
<dbReference type="InterPro" id="IPR004158">
    <property type="entry name" value="DUF247_pln"/>
</dbReference>
<dbReference type="EMBL" id="JABCRI010000013">
    <property type="protein sequence ID" value="KAF8395369.1"/>
    <property type="molecule type" value="Genomic_DNA"/>
</dbReference>
<evidence type="ECO:0000256" key="1">
    <source>
        <dbReference type="SAM" id="MobiDB-lite"/>
    </source>
</evidence>
<dbReference type="AlphaFoldDB" id="A0A834YTP8"/>
<feature type="region of interest" description="Disordered" evidence="1">
    <location>
        <begin position="1"/>
        <end position="186"/>
    </location>
</feature>
<evidence type="ECO:0000313" key="3">
    <source>
        <dbReference type="EMBL" id="KAF8395369.1"/>
    </source>
</evidence>
<dbReference type="Proteomes" id="UP000655225">
    <property type="component" value="Unassembled WGS sequence"/>
</dbReference>
<organism evidence="3 4">
    <name type="scientific">Tetracentron sinense</name>
    <name type="common">Spur-leaf</name>
    <dbReference type="NCBI Taxonomy" id="13715"/>
    <lineage>
        <taxon>Eukaryota</taxon>
        <taxon>Viridiplantae</taxon>
        <taxon>Streptophyta</taxon>
        <taxon>Embryophyta</taxon>
        <taxon>Tracheophyta</taxon>
        <taxon>Spermatophyta</taxon>
        <taxon>Magnoliopsida</taxon>
        <taxon>Trochodendrales</taxon>
        <taxon>Trochodendraceae</taxon>
        <taxon>Tetracentron</taxon>
    </lineage>
</organism>
<keyword evidence="4" id="KW-1185">Reference proteome</keyword>
<dbReference type="OrthoDB" id="939823at2759"/>
<feature type="transmembrane region" description="Helical" evidence="2">
    <location>
        <begin position="572"/>
        <end position="599"/>
    </location>
</feature>
<keyword evidence="2" id="KW-0812">Transmembrane</keyword>
<sequence>MEIQMGIPHQAISTLREKEEENGESSSQAIEEKDKGQQEATLTGGKDNETEEVEKGANGASSNQAIGEKDKGQQEPTVMGGKDNETEEVEKGANGASSNQAIGEKDKGKQEATVTEGKNKETEEVEKGANGASSSQAIEEKDLTRGKDKETEGVEKGANGASSSQATEEDRFARMQQSVEDRQRQRRYTKSSIFRVPQSIAGISNKAYQPELVSIGPYYRNRDNLIPFEEHKWRLTFSLFSRSPRLKVADYVKLMKDVEEKARECYSEVITDMSSLDFVEMMLLDGCFIVELLLLCSQSDSKDPIFQMPWLMPILMRDLLKLENQLPFFVLEQLYNISTDHGPNYATNQQHDSLPSLFFGFLDLSIFGLGIIRAPQRFENIVHIDHLLDLFHKSFTPSNPQQGEEYLPSEQAIQCVTLLRSSGIDFKVHRLTESFFDITFKRRSVLQMMKFERSVLKIPPMAINDSTKTLFVNCVALEQCRPYRSMFFTTYVAFMSCLINSPRDVAFLCAHGIISNLSENDQYVADLFNKLGGTNIGHNMRDCYLSEQFREVEAYYCSNWGIMIRTYFRNRWTFISVLSASVLLILTAIQSIMAVMSYIRKK</sequence>
<dbReference type="PANTHER" id="PTHR31170:SF25">
    <property type="entry name" value="BNAA09G04570D PROTEIN"/>
    <property type="match status" value="1"/>
</dbReference>
<gene>
    <name evidence="3" type="ORF">HHK36_019315</name>
</gene>
<dbReference type="Pfam" id="PF03140">
    <property type="entry name" value="DUF247"/>
    <property type="match status" value="1"/>
</dbReference>